<dbReference type="SUPFAM" id="SSF56300">
    <property type="entry name" value="Metallo-dependent phosphatases"/>
    <property type="match status" value="1"/>
</dbReference>
<reference evidence="2 3" key="1">
    <citation type="submission" date="2019-08" db="EMBL/GenBank/DDBJ databases">
        <title>Complete genome sequence of Candidatus Uab amorphum.</title>
        <authorList>
            <person name="Shiratori T."/>
            <person name="Suzuki S."/>
            <person name="Kakizawa Y."/>
            <person name="Ishida K."/>
        </authorList>
    </citation>
    <scope>NUCLEOTIDE SEQUENCE [LARGE SCALE GENOMIC DNA]</scope>
    <source>
        <strain evidence="2 3">SRT547</strain>
    </source>
</reference>
<dbReference type="PANTHER" id="PTHR42850:SF2">
    <property type="entry name" value="BLL5683 PROTEIN"/>
    <property type="match status" value="1"/>
</dbReference>
<dbReference type="RefSeq" id="WP_173013183.1">
    <property type="nucleotide sequence ID" value="NZ_AP019860.1"/>
</dbReference>
<evidence type="ECO:0000259" key="1">
    <source>
        <dbReference type="Pfam" id="PF00149"/>
    </source>
</evidence>
<dbReference type="CDD" id="cd00838">
    <property type="entry name" value="MPP_superfamily"/>
    <property type="match status" value="1"/>
</dbReference>
<dbReference type="PIRSF" id="PIRSF000883">
    <property type="entry name" value="Pesterase_MJ0912"/>
    <property type="match status" value="1"/>
</dbReference>
<dbReference type="Gene3D" id="3.60.21.10">
    <property type="match status" value="1"/>
</dbReference>
<proteinExistence type="predicted"/>
<dbReference type="InterPro" id="IPR011152">
    <property type="entry name" value="Pesterase_MJ0912"/>
</dbReference>
<accession>A0A5S9IMA3</accession>
<feature type="domain" description="Calcineurin-like phosphoesterase" evidence="1">
    <location>
        <begin position="4"/>
        <end position="170"/>
    </location>
</feature>
<keyword evidence="3" id="KW-1185">Reference proteome</keyword>
<evidence type="ECO:0000313" key="3">
    <source>
        <dbReference type="Proteomes" id="UP000326354"/>
    </source>
</evidence>
<protein>
    <submittedName>
        <fullName evidence="2">Phosphoesterase</fullName>
    </submittedName>
</protein>
<dbReference type="InterPro" id="IPR050126">
    <property type="entry name" value="Ap4A_hydrolase"/>
</dbReference>
<dbReference type="Proteomes" id="UP000326354">
    <property type="component" value="Chromosome"/>
</dbReference>
<sequence length="258" mass="29765">MNKRIALISDIHGNLEGFNAVLEDISRHNVDMIYCLGDVIGYGPNPVECLDKAIQCSEFILMGNHEEAVLTGAFGFNPTAKEAVDWTRSQLKPSWLSLKKTKKRWEVLKNLSLSYSEDDYLFVHGSPRDPTMEYILKSDTEDLFGEVPEKIREIFSQFNRACFVGHTHTPGIITEDSKWYNIEDFDGVWECKPGERIVCNIGSVGQPRDKDNRSCYVIFDGKEICYHRIPYDFRKTQEKILRIKQLDNRNAERLEFGN</sequence>
<organism evidence="2 3">
    <name type="scientific">Uabimicrobium amorphum</name>
    <dbReference type="NCBI Taxonomy" id="2596890"/>
    <lineage>
        <taxon>Bacteria</taxon>
        <taxon>Pseudomonadati</taxon>
        <taxon>Planctomycetota</taxon>
        <taxon>Candidatus Uabimicrobiia</taxon>
        <taxon>Candidatus Uabimicrobiales</taxon>
        <taxon>Candidatus Uabimicrobiaceae</taxon>
        <taxon>Candidatus Uabimicrobium</taxon>
    </lineage>
</organism>
<evidence type="ECO:0000313" key="2">
    <source>
        <dbReference type="EMBL" id="BBM83175.1"/>
    </source>
</evidence>
<gene>
    <name evidence="2" type="ORF">UABAM_01526</name>
</gene>
<dbReference type="InterPro" id="IPR029052">
    <property type="entry name" value="Metallo-depent_PP-like"/>
</dbReference>
<dbReference type="GO" id="GO:0005737">
    <property type="term" value="C:cytoplasm"/>
    <property type="evidence" value="ECO:0007669"/>
    <property type="project" value="TreeGrafter"/>
</dbReference>
<dbReference type="PANTHER" id="PTHR42850">
    <property type="entry name" value="METALLOPHOSPHOESTERASE"/>
    <property type="match status" value="1"/>
</dbReference>
<dbReference type="InterPro" id="IPR004843">
    <property type="entry name" value="Calcineurin-like_PHP"/>
</dbReference>
<dbReference type="EMBL" id="AP019860">
    <property type="protein sequence ID" value="BBM83175.1"/>
    <property type="molecule type" value="Genomic_DNA"/>
</dbReference>
<dbReference type="AlphaFoldDB" id="A0A5S9IMA3"/>
<dbReference type="Pfam" id="PF00149">
    <property type="entry name" value="Metallophos"/>
    <property type="match status" value="1"/>
</dbReference>
<dbReference type="KEGG" id="uam:UABAM_01526"/>
<dbReference type="GO" id="GO:0016791">
    <property type="term" value="F:phosphatase activity"/>
    <property type="evidence" value="ECO:0007669"/>
    <property type="project" value="TreeGrafter"/>
</dbReference>
<name>A0A5S9IMA3_UABAM</name>